<sequence length="107" mass="12634">MKTHKAQVSTSQAADTIAAISSYFSPNRERERDNSSLNLFQFQSTLTELREVRLRNEQLQDTLNLETCRADRLENQTSNLKEKIDKLKAKVRELKDDIRFMKHTRHR</sequence>
<evidence type="ECO:0000256" key="1">
    <source>
        <dbReference type="SAM" id="Coils"/>
    </source>
</evidence>
<keyword evidence="1" id="KW-0175">Coiled coil</keyword>
<comment type="caution">
    <text evidence="3">The sequence shown here is derived from an EMBL/GenBank/DDBJ whole genome shotgun (WGS) entry which is preliminary data.</text>
</comment>
<dbReference type="EMBL" id="JAKELL010000345">
    <property type="protein sequence ID" value="KAH8977226.1"/>
    <property type="molecule type" value="Genomic_DNA"/>
</dbReference>
<keyword evidence="4" id="KW-1185">Reference proteome</keyword>
<reference evidence="3" key="1">
    <citation type="submission" date="2022-01" db="EMBL/GenBank/DDBJ databases">
        <title>Comparative genomics reveals a dynamic genome evolution in the ectomycorrhizal milk-cap (Lactarius) mushrooms.</title>
        <authorList>
            <consortium name="DOE Joint Genome Institute"/>
            <person name="Lebreton A."/>
            <person name="Tang N."/>
            <person name="Kuo A."/>
            <person name="LaButti K."/>
            <person name="Drula E."/>
            <person name="Barry K."/>
            <person name="Clum A."/>
            <person name="Lipzen A."/>
            <person name="Mousain D."/>
            <person name="Ng V."/>
            <person name="Wang R."/>
            <person name="Wang X."/>
            <person name="Dai Y."/>
            <person name="Henrissat B."/>
            <person name="Grigoriev I.V."/>
            <person name="Guerin-Laguette A."/>
            <person name="Yu F."/>
            <person name="Martin F.M."/>
        </authorList>
    </citation>
    <scope>NUCLEOTIDE SEQUENCE</scope>
    <source>
        <strain evidence="3">QP</strain>
    </source>
</reference>
<name>A0AAD4LRR0_9AGAM</name>
<protein>
    <submittedName>
        <fullName evidence="3">Uncharacterized protein</fullName>
    </submittedName>
</protein>
<dbReference type="AlphaFoldDB" id="A0AAD4LRR0"/>
<feature type="coiled-coil region" evidence="1">
    <location>
        <begin position="56"/>
        <end position="104"/>
    </location>
</feature>
<evidence type="ECO:0000313" key="3">
    <source>
        <dbReference type="EMBL" id="KAH9000057.1"/>
    </source>
</evidence>
<organism evidence="3 4">
    <name type="scientific">Lactarius akahatsu</name>
    <dbReference type="NCBI Taxonomy" id="416441"/>
    <lineage>
        <taxon>Eukaryota</taxon>
        <taxon>Fungi</taxon>
        <taxon>Dikarya</taxon>
        <taxon>Basidiomycota</taxon>
        <taxon>Agaricomycotina</taxon>
        <taxon>Agaricomycetes</taxon>
        <taxon>Russulales</taxon>
        <taxon>Russulaceae</taxon>
        <taxon>Lactarius</taxon>
    </lineage>
</organism>
<evidence type="ECO:0000313" key="2">
    <source>
        <dbReference type="EMBL" id="KAH8977226.1"/>
    </source>
</evidence>
<gene>
    <name evidence="3" type="ORF">EDB92DRAFT_1812499</name>
    <name evidence="2" type="ORF">EDB92DRAFT_1822568</name>
</gene>
<dbReference type="EMBL" id="JAKELL010000002">
    <property type="protein sequence ID" value="KAH9000057.1"/>
    <property type="molecule type" value="Genomic_DNA"/>
</dbReference>
<proteinExistence type="predicted"/>
<evidence type="ECO:0000313" key="4">
    <source>
        <dbReference type="Proteomes" id="UP001201163"/>
    </source>
</evidence>
<accession>A0AAD4LRR0</accession>
<dbReference type="Proteomes" id="UP001201163">
    <property type="component" value="Unassembled WGS sequence"/>
</dbReference>